<comment type="caution">
    <text evidence="2">The sequence shown here is derived from an EMBL/GenBank/DDBJ whole genome shotgun (WGS) entry which is preliminary data.</text>
</comment>
<dbReference type="EMBL" id="JRLF01000015">
    <property type="protein sequence ID" value="KQB37289.1"/>
    <property type="molecule type" value="Genomic_DNA"/>
</dbReference>
<protein>
    <submittedName>
        <fullName evidence="2">Uncharacterized protein</fullName>
    </submittedName>
</protein>
<evidence type="ECO:0000256" key="1">
    <source>
        <dbReference type="SAM" id="Phobius"/>
    </source>
</evidence>
<accession>A0A0Q0VTU1</accession>
<sequence>MNQELESHFDEFDKLPVIRRKLLPWWIKTFCWIFMILAICALSSILMSFFISNVNISLYGFSSNTALSPIGMFIVAIMVFKGFAAYSLWFERANAISIGKIDAVLGVVICIVSMFILPFVTSGGHFALRLEIILLIPYYRKLDKIEYEWDNLESL</sequence>
<dbReference type="STRING" id="362413.RC62_2455"/>
<keyword evidence="1" id="KW-0472">Membrane</keyword>
<dbReference type="AlphaFoldDB" id="A0A0Q0VTU1"/>
<reference evidence="2 3" key="1">
    <citation type="submission" date="2014-09" db="EMBL/GenBank/DDBJ databases">
        <title>Genome sequence of Flavobacterium aquidurense RC62.</title>
        <authorList>
            <person name="Kim J.F."/>
            <person name="Kwak M.-J."/>
        </authorList>
    </citation>
    <scope>NUCLEOTIDE SEQUENCE [LARGE SCALE GENOMIC DNA]</scope>
    <source>
        <strain evidence="2 3">RC62</strain>
    </source>
</reference>
<dbReference type="RefSeq" id="WP_055098024.1">
    <property type="nucleotide sequence ID" value="NZ_JRLF01000015.1"/>
</dbReference>
<evidence type="ECO:0000313" key="2">
    <source>
        <dbReference type="EMBL" id="KQB37289.1"/>
    </source>
</evidence>
<evidence type="ECO:0000313" key="3">
    <source>
        <dbReference type="Proteomes" id="UP000050443"/>
    </source>
</evidence>
<name>A0A0Q0VTU1_9FLAO</name>
<dbReference type="OrthoDB" id="7060697at2"/>
<gene>
    <name evidence="2" type="ORF">RC62_2455</name>
</gene>
<proteinExistence type="predicted"/>
<dbReference type="PATRIC" id="fig|362413.3.peg.2399"/>
<keyword evidence="1" id="KW-0812">Transmembrane</keyword>
<dbReference type="Proteomes" id="UP000050443">
    <property type="component" value="Unassembled WGS sequence"/>
</dbReference>
<keyword evidence="1" id="KW-1133">Transmembrane helix</keyword>
<feature type="transmembrane region" description="Helical" evidence="1">
    <location>
        <begin position="70"/>
        <end position="89"/>
    </location>
</feature>
<feature type="transmembrane region" description="Helical" evidence="1">
    <location>
        <begin position="29"/>
        <end position="50"/>
    </location>
</feature>
<organism evidence="2 3">
    <name type="scientific">Flavobacterium aquidurense</name>
    <dbReference type="NCBI Taxonomy" id="362413"/>
    <lineage>
        <taxon>Bacteria</taxon>
        <taxon>Pseudomonadati</taxon>
        <taxon>Bacteroidota</taxon>
        <taxon>Flavobacteriia</taxon>
        <taxon>Flavobacteriales</taxon>
        <taxon>Flavobacteriaceae</taxon>
        <taxon>Flavobacterium</taxon>
    </lineage>
</organism>
<feature type="transmembrane region" description="Helical" evidence="1">
    <location>
        <begin position="101"/>
        <end position="120"/>
    </location>
</feature>